<organism evidence="1 2">
    <name type="scientific">Linderina pennispora</name>
    <dbReference type="NCBI Taxonomy" id="61395"/>
    <lineage>
        <taxon>Eukaryota</taxon>
        <taxon>Fungi</taxon>
        <taxon>Fungi incertae sedis</taxon>
        <taxon>Zoopagomycota</taxon>
        <taxon>Kickxellomycotina</taxon>
        <taxon>Kickxellomycetes</taxon>
        <taxon>Kickxellales</taxon>
        <taxon>Kickxellaceae</taxon>
        <taxon>Linderina</taxon>
    </lineage>
</organism>
<reference evidence="1 2" key="1">
    <citation type="submission" date="2016-07" db="EMBL/GenBank/DDBJ databases">
        <title>Pervasive Adenine N6-methylation of Active Genes in Fungi.</title>
        <authorList>
            <consortium name="DOE Joint Genome Institute"/>
            <person name="Mondo S.J."/>
            <person name="Dannebaum R.O."/>
            <person name="Kuo R.C."/>
            <person name="Labutti K."/>
            <person name="Haridas S."/>
            <person name="Kuo A."/>
            <person name="Salamov A."/>
            <person name="Ahrendt S.R."/>
            <person name="Lipzen A."/>
            <person name="Sullivan W."/>
            <person name="Andreopoulos W.B."/>
            <person name="Clum A."/>
            <person name="Lindquist E."/>
            <person name="Daum C."/>
            <person name="Ramamoorthy G.K."/>
            <person name="Gryganskyi A."/>
            <person name="Culley D."/>
            <person name="Magnuson J.K."/>
            <person name="James T.Y."/>
            <person name="O'Malley M.A."/>
            <person name="Stajich J.E."/>
            <person name="Spatafora J.W."/>
            <person name="Visel A."/>
            <person name="Grigoriev I.V."/>
        </authorList>
    </citation>
    <scope>NUCLEOTIDE SEQUENCE [LARGE SCALE GENOMIC DNA]</scope>
    <source>
        <strain evidence="1 2">ATCC 12442</strain>
    </source>
</reference>
<dbReference type="GeneID" id="63800140"/>
<evidence type="ECO:0000313" key="1">
    <source>
        <dbReference type="EMBL" id="ORX64996.1"/>
    </source>
</evidence>
<name>A0A1Y1VVH4_9FUNG</name>
<accession>A0A1Y1VVH4</accession>
<protein>
    <submittedName>
        <fullName evidence="1">Uncharacterized protein</fullName>
    </submittedName>
</protein>
<keyword evidence="2" id="KW-1185">Reference proteome</keyword>
<comment type="caution">
    <text evidence="1">The sequence shown here is derived from an EMBL/GenBank/DDBJ whole genome shotgun (WGS) entry which is preliminary data.</text>
</comment>
<sequence length="111" mass="12329">MGVSCSIEGTLVSVALPTMPGLCDAACEDIGCNNSRPEITDITKLPAEERKEEPPSEWTDARLRMMCGTWGGVGHRVAGIWQIRFGRRFNVWSSNRPSTNMTEHMPLRLPI</sequence>
<dbReference type="AlphaFoldDB" id="A0A1Y1VVH4"/>
<gene>
    <name evidence="1" type="ORF">DL89DRAFT_145638</name>
</gene>
<dbReference type="Proteomes" id="UP000193922">
    <property type="component" value="Unassembled WGS sequence"/>
</dbReference>
<proteinExistence type="predicted"/>
<evidence type="ECO:0000313" key="2">
    <source>
        <dbReference type="Proteomes" id="UP000193922"/>
    </source>
</evidence>
<dbReference type="EMBL" id="MCFD01000053">
    <property type="protein sequence ID" value="ORX64996.1"/>
    <property type="molecule type" value="Genomic_DNA"/>
</dbReference>
<dbReference type="RefSeq" id="XP_040739430.1">
    <property type="nucleotide sequence ID" value="XM_040883492.1"/>
</dbReference>